<proteinExistence type="predicted"/>
<dbReference type="InterPro" id="IPR016161">
    <property type="entry name" value="Ald_DH/histidinol_DH"/>
</dbReference>
<dbReference type="EMBL" id="CABFNS010001103">
    <property type="protein sequence ID" value="VUC38111.1"/>
    <property type="molecule type" value="Genomic_DNA"/>
</dbReference>
<dbReference type="InterPro" id="IPR016162">
    <property type="entry name" value="Ald_DH_N"/>
</dbReference>
<dbReference type="InterPro" id="IPR016163">
    <property type="entry name" value="Ald_DH_C"/>
</dbReference>
<dbReference type="SUPFAM" id="SSF53720">
    <property type="entry name" value="ALDH-like"/>
    <property type="match status" value="1"/>
</dbReference>
<evidence type="ECO:0000256" key="1">
    <source>
        <dbReference type="ARBA" id="ARBA00023002"/>
    </source>
</evidence>
<dbReference type="InterPro" id="IPR050740">
    <property type="entry name" value="Aldehyde_DH_Superfamily"/>
</dbReference>
<comment type="caution">
    <text evidence="3">The sequence shown here is derived from an EMBL/GenBank/DDBJ whole genome shotgun (WGS) entry which is preliminary data.</text>
</comment>
<evidence type="ECO:0000313" key="3">
    <source>
        <dbReference type="EMBL" id="VUC38111.1"/>
    </source>
</evidence>
<gene>
    <name evidence="3" type="ORF">CLO192961_LOCUS494260</name>
</gene>
<reference evidence="3 4" key="1">
    <citation type="submission" date="2019-06" db="EMBL/GenBank/DDBJ databases">
        <authorList>
            <person name="Broberg M."/>
        </authorList>
    </citation>
    <scope>NUCLEOTIDE SEQUENCE [LARGE SCALE GENOMIC DNA]</scope>
</reference>
<keyword evidence="1" id="KW-0560">Oxidoreductase</keyword>
<keyword evidence="4" id="KW-1185">Reference proteome</keyword>
<dbReference type="Gene3D" id="3.40.309.10">
    <property type="entry name" value="Aldehyde Dehydrogenase, Chain A, domain 2"/>
    <property type="match status" value="1"/>
</dbReference>
<evidence type="ECO:0000259" key="2">
    <source>
        <dbReference type="Pfam" id="PF00171"/>
    </source>
</evidence>
<organism evidence="3 4">
    <name type="scientific">Bionectria ochroleuca</name>
    <name type="common">Gliocladium roseum</name>
    <dbReference type="NCBI Taxonomy" id="29856"/>
    <lineage>
        <taxon>Eukaryota</taxon>
        <taxon>Fungi</taxon>
        <taxon>Dikarya</taxon>
        <taxon>Ascomycota</taxon>
        <taxon>Pezizomycotina</taxon>
        <taxon>Sordariomycetes</taxon>
        <taxon>Hypocreomycetidae</taxon>
        <taxon>Hypocreales</taxon>
        <taxon>Bionectriaceae</taxon>
        <taxon>Clonostachys</taxon>
    </lineage>
</organism>
<dbReference type="PANTHER" id="PTHR43353:SF6">
    <property type="entry name" value="CYTOPLASMIC ALDEHYDE DEHYDROGENASE (EUROFUNG)"/>
    <property type="match status" value="1"/>
</dbReference>
<protein>
    <recommendedName>
        <fullName evidence="2">Aldehyde dehydrogenase domain-containing protein</fullName>
    </recommendedName>
</protein>
<dbReference type="PANTHER" id="PTHR43353">
    <property type="entry name" value="SUCCINATE-SEMIALDEHYDE DEHYDROGENASE, MITOCHONDRIAL"/>
    <property type="match status" value="1"/>
</dbReference>
<dbReference type="Proteomes" id="UP000766486">
    <property type="component" value="Unassembled WGS sequence"/>
</dbReference>
<feature type="domain" description="Aldehyde dehydrogenase" evidence="2">
    <location>
        <begin position="30"/>
        <end position="478"/>
    </location>
</feature>
<evidence type="ECO:0000313" key="4">
    <source>
        <dbReference type="Proteomes" id="UP000766486"/>
    </source>
</evidence>
<accession>A0ABY6V4X1</accession>
<name>A0ABY6V4X1_BIOOC</name>
<dbReference type="Gene3D" id="3.40.605.10">
    <property type="entry name" value="Aldehyde Dehydrogenase, Chain A, domain 1"/>
    <property type="match status" value="1"/>
</dbReference>
<dbReference type="Pfam" id="PF00171">
    <property type="entry name" value="Aldedh"/>
    <property type="match status" value="1"/>
</dbReference>
<dbReference type="InterPro" id="IPR015590">
    <property type="entry name" value="Aldehyde_DH_dom"/>
</dbReference>
<sequence length="484" mass="51540">MPAVLPTDADSRPFVACIIDGRHIEMSPSTYIPVFSAEKQRIVHYSQSADLNAAKLAIESSWDAFKTYRRASVDERQRLLLKAADIFDDTISDAMQRQMTETSCSIEWAKMNAGSMSVICRELARVLPDPLMGNTRTLAGDQKSTVVREPVGPVLSIIPWNGALLLCVRAVATALAAGCTVLLKASELCPWTHQFVVETFLQAGFPAGSVNMIVSSRTAAAEVTEAIISHPSLRKIEFIGSAVVGKAIGAMAAKSLKPIIMELGDQSPVIVLEDADLDKAAQSCAQGAMLLHGQVCFSTERIIVLSSIKDRFCRLLSAAVGALPSAGFAVSNDFARKAKLAIDDAVSHGAKFLAGSGAMLGPASLSPSILTDVMPESALSKSEAFAPTAFVIAVENDEDAVAEANSREGGMSASIFTSNRDRGVRLAEELEFGMIQINQTTLAIEPSIKGPATCVKGSGWGSAGGRYGIENFIYYKAISFEEPR</sequence>